<dbReference type="Pfam" id="PF13280">
    <property type="entry name" value="WYL"/>
    <property type="match status" value="1"/>
</dbReference>
<accession>A0A8J6IZP9</accession>
<dbReference type="EMBL" id="JACOPO010000002">
    <property type="protein sequence ID" value="MBC5721906.1"/>
    <property type="molecule type" value="Genomic_DNA"/>
</dbReference>
<dbReference type="InterPro" id="IPR026881">
    <property type="entry name" value="WYL_dom"/>
</dbReference>
<organism evidence="3 4">
    <name type="scientific">Flintibacter hominis</name>
    <dbReference type="NCBI Taxonomy" id="2763048"/>
    <lineage>
        <taxon>Bacteria</taxon>
        <taxon>Bacillati</taxon>
        <taxon>Bacillota</taxon>
        <taxon>Clostridia</taxon>
        <taxon>Eubacteriales</taxon>
        <taxon>Flintibacter</taxon>
    </lineage>
</organism>
<dbReference type="Pfam" id="PF25583">
    <property type="entry name" value="WCX"/>
    <property type="match status" value="1"/>
</dbReference>
<feature type="domain" description="WYL" evidence="1">
    <location>
        <begin position="216"/>
        <end position="259"/>
    </location>
</feature>
<dbReference type="RefSeq" id="WP_186852223.1">
    <property type="nucleotide sequence ID" value="NZ_JACOPO010000002.1"/>
</dbReference>
<dbReference type="PANTHER" id="PTHR34580:SF1">
    <property type="entry name" value="PROTEIN PAFC"/>
    <property type="match status" value="1"/>
</dbReference>
<evidence type="ECO:0000313" key="4">
    <source>
        <dbReference type="Proteomes" id="UP000628736"/>
    </source>
</evidence>
<dbReference type="Proteomes" id="UP000628736">
    <property type="component" value="Unassembled WGS sequence"/>
</dbReference>
<feature type="domain" description="WCX" evidence="2">
    <location>
        <begin position="292"/>
        <end position="362"/>
    </location>
</feature>
<comment type="caution">
    <text evidence="3">The sequence shown here is derived from an EMBL/GenBank/DDBJ whole genome shotgun (WGS) entry which is preliminary data.</text>
</comment>
<keyword evidence="4" id="KW-1185">Reference proteome</keyword>
<proteinExistence type="predicted"/>
<dbReference type="PANTHER" id="PTHR34580">
    <property type="match status" value="1"/>
</dbReference>
<evidence type="ECO:0000259" key="2">
    <source>
        <dbReference type="Pfam" id="PF25583"/>
    </source>
</evidence>
<protein>
    <submittedName>
        <fullName evidence="3">WYL domain-containing protein</fullName>
    </submittedName>
</protein>
<dbReference type="AlphaFoldDB" id="A0A8J6IZP9"/>
<evidence type="ECO:0000313" key="3">
    <source>
        <dbReference type="EMBL" id="MBC5721906.1"/>
    </source>
</evidence>
<dbReference type="PROSITE" id="PS52050">
    <property type="entry name" value="WYL"/>
    <property type="match status" value="1"/>
</dbReference>
<gene>
    <name evidence="3" type="ORF">H8S11_03615</name>
</gene>
<reference evidence="3" key="1">
    <citation type="submission" date="2020-08" db="EMBL/GenBank/DDBJ databases">
        <title>Genome public.</title>
        <authorList>
            <person name="Liu C."/>
            <person name="Sun Q."/>
        </authorList>
    </citation>
    <scope>NUCLEOTIDE SEQUENCE</scope>
    <source>
        <strain evidence="3">NSJ-23</strain>
    </source>
</reference>
<dbReference type="InterPro" id="IPR051534">
    <property type="entry name" value="CBASS_pafABC_assoc_protein"/>
</dbReference>
<evidence type="ECO:0000259" key="1">
    <source>
        <dbReference type="Pfam" id="PF13280"/>
    </source>
</evidence>
<sequence>MKEKSEERNELQINRGKKPNQKLKPYLVLQFLLRETDENNVVTADDIVAYLNEIGIDAERRSVYKDIEEINKATWMIENGKTLQEAEEAIADEEERLVIFDPHRKKKGFYVRQRRYDLNDIRLLAECVYSAKFIPQAQADRLAAIVSDFVSRHQAEKIRNNALVIDRVKTVNKSVLNNISLINDAMATMLDGSPHKPQKISFQYLAYEIGNLDKPTERRTKYIVSPFYLVIDAGNYYLLAFDNINQKRRTFRVDRMKNVCFVDEPREGAEAFANLDVETFMQRTFSMYSGERTRVKMRFITKKLLNTVIDRFGRRGVIYEKVDDDHFYVTADVEVSNQFFGWICGFGRMAKIISPEPVVKKFEEFLDKIREMY</sequence>
<name>A0A8J6IZP9_9FIRM</name>
<dbReference type="InterPro" id="IPR057727">
    <property type="entry name" value="WCX_dom"/>
</dbReference>